<proteinExistence type="predicted"/>
<dbReference type="EMBL" id="JBHRWO010000012">
    <property type="protein sequence ID" value="MFC3493730.1"/>
    <property type="molecule type" value="Genomic_DNA"/>
</dbReference>
<name>A0ABV7PZ81_9ACTN</name>
<reference evidence="2" key="1">
    <citation type="journal article" date="2019" name="Int. J. Syst. Evol. Microbiol.">
        <title>The Global Catalogue of Microorganisms (GCM) 10K type strain sequencing project: providing services to taxonomists for standard genome sequencing and annotation.</title>
        <authorList>
            <consortium name="The Broad Institute Genomics Platform"/>
            <consortium name="The Broad Institute Genome Sequencing Center for Infectious Disease"/>
            <person name="Wu L."/>
            <person name="Ma J."/>
        </authorList>
    </citation>
    <scope>NUCLEOTIDE SEQUENCE [LARGE SCALE GENOMIC DNA]</scope>
    <source>
        <strain evidence="2">CGMCC 4.7396</strain>
    </source>
</reference>
<dbReference type="Proteomes" id="UP001595712">
    <property type="component" value="Unassembled WGS sequence"/>
</dbReference>
<dbReference type="Pfam" id="PF12900">
    <property type="entry name" value="Pyridox_ox_2"/>
    <property type="match status" value="1"/>
</dbReference>
<dbReference type="InterPro" id="IPR012349">
    <property type="entry name" value="Split_barrel_FMN-bd"/>
</dbReference>
<evidence type="ECO:0000313" key="1">
    <source>
        <dbReference type="EMBL" id="MFC3493730.1"/>
    </source>
</evidence>
<comment type="caution">
    <text evidence="1">The sequence shown here is derived from an EMBL/GenBank/DDBJ whole genome shotgun (WGS) entry which is preliminary data.</text>
</comment>
<organism evidence="1 2">
    <name type="scientific">Glycomyces rhizosphaerae</name>
    <dbReference type="NCBI Taxonomy" id="2054422"/>
    <lineage>
        <taxon>Bacteria</taxon>
        <taxon>Bacillati</taxon>
        <taxon>Actinomycetota</taxon>
        <taxon>Actinomycetes</taxon>
        <taxon>Glycomycetales</taxon>
        <taxon>Glycomycetaceae</taxon>
        <taxon>Glycomyces</taxon>
    </lineage>
</organism>
<evidence type="ECO:0000313" key="2">
    <source>
        <dbReference type="Proteomes" id="UP001595712"/>
    </source>
</evidence>
<dbReference type="SUPFAM" id="SSF50475">
    <property type="entry name" value="FMN-binding split barrel"/>
    <property type="match status" value="1"/>
</dbReference>
<gene>
    <name evidence="1" type="ORF">ACFO8M_14715</name>
</gene>
<dbReference type="RefSeq" id="WP_387976678.1">
    <property type="nucleotide sequence ID" value="NZ_JBHRWO010000012.1"/>
</dbReference>
<keyword evidence="2" id="KW-1185">Reference proteome</keyword>
<accession>A0ABV7PZ81</accession>
<sequence>METKRVPVKIEPKLALGLLGRAEFGRVAFVFNGSPTIRPLNHVVDDGRIIVFTRHTSAFAQAVMGEAGLRVAYQADEIDPHSRLGWSVLVSGTAANASDDRRAEQLGKKVQSWIDRPLDTVIAIDPLEVSGLRLTIGS</sequence>
<dbReference type="Gene3D" id="2.30.110.10">
    <property type="entry name" value="Electron Transport, Fmn-binding Protein, Chain A"/>
    <property type="match status" value="1"/>
</dbReference>
<dbReference type="InterPro" id="IPR024747">
    <property type="entry name" value="Pyridox_Oxase-rel"/>
</dbReference>
<protein>
    <submittedName>
        <fullName evidence="1">Pyridoxamine 5'-phosphate oxidase family protein</fullName>
    </submittedName>
</protein>